<dbReference type="SUPFAM" id="SSF51445">
    <property type="entry name" value="(Trans)glycosidases"/>
    <property type="match status" value="1"/>
</dbReference>
<feature type="domain" description="GH26" evidence="5">
    <location>
        <begin position="1"/>
        <end position="284"/>
    </location>
</feature>
<dbReference type="PANTHER" id="PTHR40079:SF4">
    <property type="entry name" value="GH26 DOMAIN-CONTAINING PROTEIN-RELATED"/>
    <property type="match status" value="1"/>
</dbReference>
<evidence type="ECO:0000256" key="3">
    <source>
        <dbReference type="ARBA" id="ARBA00023295"/>
    </source>
</evidence>
<evidence type="ECO:0000256" key="2">
    <source>
        <dbReference type="ARBA" id="ARBA00022801"/>
    </source>
</evidence>
<dbReference type="InterPro" id="IPR000805">
    <property type="entry name" value="Glyco_hydro_26"/>
</dbReference>
<keyword evidence="7" id="KW-1185">Reference proteome</keyword>
<feature type="active site" description="Nucleophile" evidence="4">
    <location>
        <position position="222"/>
    </location>
</feature>
<evidence type="ECO:0000256" key="1">
    <source>
        <dbReference type="ARBA" id="ARBA00007754"/>
    </source>
</evidence>
<dbReference type="GO" id="GO:0006080">
    <property type="term" value="P:substituted mannan metabolic process"/>
    <property type="evidence" value="ECO:0007669"/>
    <property type="project" value="InterPro"/>
</dbReference>
<dbReference type="PANTHER" id="PTHR40079">
    <property type="entry name" value="MANNAN ENDO-1,4-BETA-MANNOSIDASE E-RELATED"/>
    <property type="match status" value="1"/>
</dbReference>
<keyword evidence="2 4" id="KW-0378">Hydrolase</keyword>
<dbReference type="PROSITE" id="PS51764">
    <property type="entry name" value="GH26"/>
    <property type="match status" value="1"/>
</dbReference>
<dbReference type="GO" id="GO:0016985">
    <property type="term" value="F:mannan endo-1,4-beta-mannosidase activity"/>
    <property type="evidence" value="ECO:0007669"/>
    <property type="project" value="InterPro"/>
</dbReference>
<evidence type="ECO:0000313" key="7">
    <source>
        <dbReference type="Proteomes" id="UP001140293"/>
    </source>
</evidence>
<dbReference type="EMBL" id="JACKSJ010000025">
    <property type="protein sequence ID" value="MCV7169050.1"/>
    <property type="molecule type" value="Genomic_DNA"/>
</dbReference>
<keyword evidence="3 4" id="KW-0326">Glycosidase</keyword>
<reference evidence="6" key="1">
    <citation type="submission" date="2020-07" db="EMBL/GenBank/DDBJ databases">
        <authorList>
            <person name="Pettersson B.M.F."/>
            <person name="Behra P.R.K."/>
            <person name="Ramesh M."/>
            <person name="Das S."/>
            <person name="Dasgupta S."/>
            <person name="Kirsebom L.A."/>
        </authorList>
    </citation>
    <scope>NUCLEOTIDE SEQUENCE</scope>
    <source>
        <strain evidence="6">DSM 44615</strain>
    </source>
</reference>
<dbReference type="Pfam" id="PF02156">
    <property type="entry name" value="Glyco_hydro_26"/>
    <property type="match status" value="1"/>
</dbReference>
<dbReference type="AlphaFoldDB" id="A0A9X3BLM4"/>
<evidence type="ECO:0000259" key="5">
    <source>
        <dbReference type="PROSITE" id="PS51764"/>
    </source>
</evidence>
<dbReference type="Proteomes" id="UP001140293">
    <property type="component" value="Unassembled WGS sequence"/>
</dbReference>
<protein>
    <submittedName>
        <fullName evidence="6">Endoglucanase</fullName>
    </submittedName>
</protein>
<evidence type="ECO:0000313" key="6">
    <source>
        <dbReference type="EMBL" id="MCV7169050.1"/>
    </source>
</evidence>
<sequence>MAGGLRFGVSTQGGPLAAQELAEVADAVGRTPEFVLWYEDFASPPPVAKVNAVIGRIAEPVITWEPRLWHRESAEPDGAILPKINSGCYDDYLRRWADELTGSRVLLRFAHEFNGTWYPWSPGAGISAEEFVSAWRHVHHLFQESGATGVRWVWAPDAGPICSEPLTAWYPGDEYVDVLGIDGYNWGTTLPGSRWTAPTEIFGDGLAELRRLCDAKPILVTEVGCTEAGGDKAEWIGELVRMMAGEPQVIGFIWFHHDKETDWRLTSTTAAAAAMGASLSEAAA</sequence>
<organism evidence="6 7">
    <name type="scientific">[Mycobacterium] manitobense</name>
    <dbReference type="NCBI Taxonomy" id="190147"/>
    <lineage>
        <taxon>Bacteria</taxon>
        <taxon>Bacillati</taxon>
        <taxon>Actinomycetota</taxon>
        <taxon>Actinomycetes</taxon>
        <taxon>Mycobacteriales</taxon>
        <taxon>Mycobacteriaceae</taxon>
        <taxon>Mycolicibacterium</taxon>
    </lineage>
</organism>
<name>A0A9X3BLM4_9MYCO</name>
<dbReference type="InterPro" id="IPR022790">
    <property type="entry name" value="GH26_dom"/>
</dbReference>
<reference evidence="6" key="2">
    <citation type="journal article" date="2022" name="BMC Genomics">
        <title>Comparative genome analysis of mycobacteria focusing on tRNA and non-coding RNA.</title>
        <authorList>
            <person name="Behra P.R.K."/>
            <person name="Pettersson B.M.F."/>
            <person name="Ramesh M."/>
            <person name="Das S."/>
            <person name="Dasgupta S."/>
            <person name="Kirsebom L.A."/>
        </authorList>
    </citation>
    <scope>NUCLEOTIDE SEQUENCE</scope>
    <source>
        <strain evidence="6">DSM 44615</strain>
    </source>
</reference>
<evidence type="ECO:0000256" key="4">
    <source>
        <dbReference type="PROSITE-ProRule" id="PRU01100"/>
    </source>
</evidence>
<gene>
    <name evidence="6" type="ORF">H7I41_03815</name>
</gene>
<dbReference type="InterPro" id="IPR017853">
    <property type="entry name" value="GH"/>
</dbReference>
<dbReference type="Gene3D" id="3.20.20.80">
    <property type="entry name" value="Glycosidases"/>
    <property type="match status" value="1"/>
</dbReference>
<proteinExistence type="inferred from homology"/>
<comment type="caution">
    <text evidence="6">The sequence shown here is derived from an EMBL/GenBank/DDBJ whole genome shotgun (WGS) entry which is preliminary data.</text>
</comment>
<feature type="active site" description="Proton donor" evidence="4">
    <location>
        <position position="112"/>
    </location>
</feature>
<comment type="similarity">
    <text evidence="1 4">Belongs to the glycosyl hydrolase 26 family.</text>
</comment>
<accession>A0A9X3BLM4</accession>